<evidence type="ECO:0000313" key="2">
    <source>
        <dbReference type="Proteomes" id="UP000813215"/>
    </source>
</evidence>
<dbReference type="EMBL" id="JAHHHW010000071">
    <property type="protein sequence ID" value="MBW4431545.1"/>
    <property type="molecule type" value="Genomic_DNA"/>
</dbReference>
<proteinExistence type="predicted"/>
<accession>A0A9E3H631</accession>
<comment type="caution">
    <text evidence="1">The sequence shown here is derived from an EMBL/GenBank/DDBJ whole genome shotgun (WGS) entry which is preliminary data.</text>
</comment>
<reference evidence="1" key="2">
    <citation type="journal article" date="2022" name="Microbiol. Resour. Announc.">
        <title>Metagenome Sequencing to Explore Phylogenomics of Terrestrial Cyanobacteria.</title>
        <authorList>
            <person name="Ward R.D."/>
            <person name="Stajich J.E."/>
            <person name="Johansen J.R."/>
            <person name="Huntemann M."/>
            <person name="Clum A."/>
            <person name="Foster B."/>
            <person name="Foster B."/>
            <person name="Roux S."/>
            <person name="Palaniappan K."/>
            <person name="Varghese N."/>
            <person name="Mukherjee S."/>
            <person name="Reddy T.B.K."/>
            <person name="Daum C."/>
            <person name="Copeland A."/>
            <person name="Chen I.A."/>
            <person name="Ivanova N.N."/>
            <person name="Kyrpides N.C."/>
            <person name="Shapiro N."/>
            <person name="Eloe-Fadrosh E.A."/>
            <person name="Pietrasiak N."/>
        </authorList>
    </citation>
    <scope>NUCLEOTIDE SEQUENCE</scope>
    <source>
        <strain evidence="1">HA4357-MV3</strain>
    </source>
</reference>
<dbReference type="InterPro" id="IPR027417">
    <property type="entry name" value="P-loop_NTPase"/>
</dbReference>
<sequence length="301" mass="33046">MYIYTAYNLCIHSEIYLPELPVAEGSPDVVLRLGSLGTISEETLTQQNHIFGDLPGIGKFFFRAGQEVIIEPEPGVDEYKLRVSIPGSVMAVLLQQRGLLVLHASSVAINNKVVAFMGASGWGKSTLAKAFHAQGYDIVTDDVMAIQTDAGSPIVFPAFPQVKLLPDAAASLGYSRESLPALFPNASKLSYKFTKGFQSTPLPLQRIYVLDKGTGHEIISLSPQEAFAELLRHTRATSLLTNQDFAKSHFDKCTTLVREVSFCRFLRKPSLIDLPQLVNLVEDDVAQLSDQDSERTNFLAV</sequence>
<dbReference type="SUPFAM" id="SSF53795">
    <property type="entry name" value="PEP carboxykinase-like"/>
    <property type="match status" value="1"/>
</dbReference>
<protein>
    <submittedName>
        <fullName evidence="1">Uncharacterized protein</fullName>
    </submittedName>
</protein>
<evidence type="ECO:0000313" key="1">
    <source>
        <dbReference type="EMBL" id="MBW4431545.1"/>
    </source>
</evidence>
<dbReference type="Gene3D" id="3.40.50.300">
    <property type="entry name" value="P-loop containing nucleotide triphosphate hydrolases"/>
    <property type="match status" value="1"/>
</dbReference>
<reference evidence="1" key="1">
    <citation type="submission" date="2021-05" db="EMBL/GenBank/DDBJ databases">
        <authorList>
            <person name="Pietrasiak N."/>
            <person name="Ward R."/>
            <person name="Stajich J.E."/>
            <person name="Kurbessoian T."/>
        </authorList>
    </citation>
    <scope>NUCLEOTIDE SEQUENCE</scope>
    <source>
        <strain evidence="1">HA4357-MV3</strain>
    </source>
</reference>
<dbReference type="Proteomes" id="UP000813215">
    <property type="component" value="Unassembled WGS sequence"/>
</dbReference>
<dbReference type="AlphaFoldDB" id="A0A9E3H631"/>
<name>A0A9E3H631_9NOST</name>
<gene>
    <name evidence="1" type="ORF">KME28_07400</name>
</gene>
<organism evidence="1 2">
    <name type="scientific">Pelatocladus maniniholoensis HA4357-MV3</name>
    <dbReference type="NCBI Taxonomy" id="1117104"/>
    <lineage>
        <taxon>Bacteria</taxon>
        <taxon>Bacillati</taxon>
        <taxon>Cyanobacteriota</taxon>
        <taxon>Cyanophyceae</taxon>
        <taxon>Nostocales</taxon>
        <taxon>Nostocaceae</taxon>
        <taxon>Pelatocladus</taxon>
    </lineage>
</organism>